<organism evidence="1">
    <name type="scientific">Haemonchus placei</name>
    <name type="common">Barber's pole worm</name>
    <dbReference type="NCBI Taxonomy" id="6290"/>
    <lineage>
        <taxon>Eukaryota</taxon>
        <taxon>Metazoa</taxon>
        <taxon>Ecdysozoa</taxon>
        <taxon>Nematoda</taxon>
        <taxon>Chromadorea</taxon>
        <taxon>Rhabditida</taxon>
        <taxon>Rhabditina</taxon>
        <taxon>Rhabditomorpha</taxon>
        <taxon>Strongyloidea</taxon>
        <taxon>Trichostrongylidae</taxon>
        <taxon>Haemonchus</taxon>
    </lineage>
</organism>
<protein>
    <submittedName>
        <fullName evidence="1">Reverse transcriptase domain-containing protein</fullName>
    </submittedName>
</protein>
<accession>A0A0N4WMS8</accession>
<dbReference type="WBParaSite" id="HPLM_0001253401-mRNA-1">
    <property type="protein sequence ID" value="HPLM_0001253401-mRNA-1"/>
    <property type="gene ID" value="HPLM_0001253401"/>
</dbReference>
<sequence length="89" mass="10827">LRELDISREQFGRKVYNVCYLHGLVKYREKRRPCYLAFLDLENVFNPLPRQVLWRALRERNVPEHLISSVRDMYCTMGLRRQYAPTRPD</sequence>
<proteinExistence type="predicted"/>
<evidence type="ECO:0000313" key="1">
    <source>
        <dbReference type="WBParaSite" id="HPLM_0001253401-mRNA-1"/>
    </source>
</evidence>
<reference evidence="1" key="1">
    <citation type="submission" date="2017-02" db="UniProtKB">
        <authorList>
            <consortium name="WormBaseParasite"/>
        </authorList>
    </citation>
    <scope>IDENTIFICATION</scope>
</reference>
<dbReference type="AlphaFoldDB" id="A0A0N4WMS8"/>
<name>A0A0N4WMS8_HAEPC</name>